<dbReference type="SUPFAM" id="SSF81383">
    <property type="entry name" value="F-box domain"/>
    <property type="match status" value="1"/>
</dbReference>
<dbReference type="Pfam" id="PF01344">
    <property type="entry name" value="Kelch_1"/>
    <property type="match status" value="1"/>
</dbReference>
<dbReference type="Gene3D" id="2.120.10.80">
    <property type="entry name" value="Kelch-type beta propeller"/>
    <property type="match status" value="1"/>
</dbReference>
<dbReference type="Pfam" id="PF00646">
    <property type="entry name" value="F-box"/>
    <property type="match status" value="1"/>
</dbReference>
<evidence type="ECO:0000313" key="2">
    <source>
        <dbReference type="EMBL" id="EFH62946.1"/>
    </source>
</evidence>
<dbReference type="HOGENOM" id="CLU_032521_2_0_1"/>
<name>D7KXX1_ARALL</name>
<dbReference type="SUPFAM" id="SSF117281">
    <property type="entry name" value="Kelch motif"/>
    <property type="match status" value="1"/>
</dbReference>
<evidence type="ECO:0000259" key="1">
    <source>
        <dbReference type="PROSITE" id="PS50181"/>
    </source>
</evidence>
<dbReference type="PANTHER" id="PTHR24414">
    <property type="entry name" value="F-BOX/KELCH-REPEAT PROTEIN SKIP4"/>
    <property type="match status" value="1"/>
</dbReference>
<dbReference type="InterPro" id="IPR050354">
    <property type="entry name" value="F-box/kelch-repeat_ARATH"/>
</dbReference>
<accession>D7KXX1</accession>
<dbReference type="InterPro" id="IPR006652">
    <property type="entry name" value="Kelch_1"/>
</dbReference>
<protein>
    <recommendedName>
        <fullName evidence="1">F-box domain-containing protein</fullName>
    </recommendedName>
</protein>
<dbReference type="PANTHER" id="PTHR24414:SF157">
    <property type="entry name" value="F-BOX DOMAIN-CONTAINING PROTEIN"/>
    <property type="match status" value="1"/>
</dbReference>
<dbReference type="PROSITE" id="PS50181">
    <property type="entry name" value="FBOX"/>
    <property type="match status" value="1"/>
</dbReference>
<proteinExistence type="predicted"/>
<dbReference type="eggNOG" id="KOG1072">
    <property type="taxonomic scope" value="Eukaryota"/>
</dbReference>
<dbReference type="STRING" id="81972.D7KXX1"/>
<dbReference type="EMBL" id="GL348714">
    <property type="protein sequence ID" value="EFH62946.1"/>
    <property type="molecule type" value="Genomic_DNA"/>
</dbReference>
<dbReference type="AlphaFoldDB" id="D7KXX1"/>
<dbReference type="InterPro" id="IPR036047">
    <property type="entry name" value="F-box-like_dom_sf"/>
</dbReference>
<dbReference type="InterPro" id="IPR001810">
    <property type="entry name" value="F-box_dom"/>
</dbReference>
<reference evidence="3" key="1">
    <citation type="journal article" date="2011" name="Nat. Genet.">
        <title>The Arabidopsis lyrata genome sequence and the basis of rapid genome size change.</title>
        <authorList>
            <person name="Hu T.T."/>
            <person name="Pattyn P."/>
            <person name="Bakker E.G."/>
            <person name="Cao J."/>
            <person name="Cheng J.-F."/>
            <person name="Clark R.M."/>
            <person name="Fahlgren N."/>
            <person name="Fawcett J.A."/>
            <person name="Grimwood J."/>
            <person name="Gundlach H."/>
            <person name="Haberer G."/>
            <person name="Hollister J.D."/>
            <person name="Ossowski S."/>
            <person name="Ottilar R.P."/>
            <person name="Salamov A.A."/>
            <person name="Schneeberger K."/>
            <person name="Spannagl M."/>
            <person name="Wang X."/>
            <person name="Yang L."/>
            <person name="Nasrallah M.E."/>
            <person name="Bergelson J."/>
            <person name="Carrington J.C."/>
            <person name="Gaut B.S."/>
            <person name="Schmutz J."/>
            <person name="Mayer K.F.X."/>
            <person name="Van de Peer Y."/>
            <person name="Grigoriev I.V."/>
            <person name="Nordborg M."/>
            <person name="Weigel D."/>
            <person name="Guo Y.-L."/>
        </authorList>
    </citation>
    <scope>NUCLEOTIDE SEQUENCE [LARGE SCALE GENOMIC DNA]</scope>
    <source>
        <strain evidence="3">cv. MN47</strain>
    </source>
</reference>
<dbReference type="Gramene" id="fgenesh1_pg.C_scaffold_2000553">
    <property type="protein sequence ID" value="fgenesh1_pg.C_scaffold_2000553"/>
    <property type="gene ID" value="fgenesh1_pg.C_scaffold_2000553"/>
</dbReference>
<keyword evidence="3" id="KW-1185">Reference proteome</keyword>
<dbReference type="SMART" id="SM00256">
    <property type="entry name" value="FBOX"/>
    <property type="match status" value="1"/>
</dbReference>
<sequence>MTPPIQKNKHENPSFLSLPEEIILTCLARIPRSYYPKLSLVCKTFRSLIVSKELNDARFHLKTQETVYQVCLQFTDNPHPSWYTLWIKPGQILTNQLEEKTKSNHIIRLVTSSCYSYVPLRIVSVGSEMYGISRSSAPSSNMWSSSATVLNGKIYALGGGADESVNWGEVFDPKTQTWEPLRDPGAEHCFSSIREIQVCEGNINVISNENCFWYDENREKWTVVRGLATLNKNYRSGMIEIAKYKGKLLILWDKFNLCNLVLGNTRIFGVP</sequence>
<dbReference type="CDD" id="cd22152">
    <property type="entry name" value="F-box_AtAFR-like"/>
    <property type="match status" value="1"/>
</dbReference>
<dbReference type="InterPro" id="IPR015915">
    <property type="entry name" value="Kelch-typ_b-propeller"/>
</dbReference>
<evidence type="ECO:0000313" key="3">
    <source>
        <dbReference type="Proteomes" id="UP000008694"/>
    </source>
</evidence>
<dbReference type="Proteomes" id="UP000008694">
    <property type="component" value="Unassembled WGS sequence"/>
</dbReference>
<gene>
    <name evidence="2" type="ORF">ARALYDRAFT_338454</name>
</gene>
<feature type="domain" description="F-box" evidence="1">
    <location>
        <begin position="12"/>
        <end position="62"/>
    </location>
</feature>
<organism evidence="3">
    <name type="scientific">Arabidopsis lyrata subsp. lyrata</name>
    <name type="common">Lyre-leaved rock-cress</name>
    <dbReference type="NCBI Taxonomy" id="81972"/>
    <lineage>
        <taxon>Eukaryota</taxon>
        <taxon>Viridiplantae</taxon>
        <taxon>Streptophyta</taxon>
        <taxon>Embryophyta</taxon>
        <taxon>Tracheophyta</taxon>
        <taxon>Spermatophyta</taxon>
        <taxon>Magnoliopsida</taxon>
        <taxon>eudicotyledons</taxon>
        <taxon>Gunneridae</taxon>
        <taxon>Pentapetalae</taxon>
        <taxon>rosids</taxon>
        <taxon>malvids</taxon>
        <taxon>Brassicales</taxon>
        <taxon>Brassicaceae</taxon>
        <taxon>Camelineae</taxon>
        <taxon>Arabidopsis</taxon>
    </lineage>
</organism>